<protein>
    <submittedName>
        <fullName evidence="4">Helix-turn-helix domain-containing protein</fullName>
    </submittedName>
</protein>
<dbReference type="SUPFAM" id="SSF51182">
    <property type="entry name" value="RmlC-like cupins"/>
    <property type="match status" value="1"/>
</dbReference>
<dbReference type="Proteomes" id="UP000320184">
    <property type="component" value="Unassembled WGS sequence"/>
</dbReference>
<sequence>MISTPPAPSFTGIEREPCDPSPTELGRRIKMLRIAAGLTLKDLEERGGISATHVSEIERGKASPTIGALARIAHALGVRPAVLVESHVLPEVTVTRAAERAGNCIQWGAATLEAVTAPVQDAGLGGHLITLPIQREPALTHCHEGEEWATVLSGAAEIRIEKDPHVLREGDALHFKAHRSHSYTNLSSSSAVLLVVSRPRLAI</sequence>
<feature type="domain" description="HTH cro/C1-type" evidence="3">
    <location>
        <begin position="29"/>
        <end position="83"/>
    </location>
</feature>
<gene>
    <name evidence="4" type="ORF">E6K73_09735</name>
</gene>
<dbReference type="GO" id="GO:0003700">
    <property type="term" value="F:DNA-binding transcription factor activity"/>
    <property type="evidence" value="ECO:0007669"/>
    <property type="project" value="TreeGrafter"/>
</dbReference>
<dbReference type="CDD" id="cd00093">
    <property type="entry name" value="HTH_XRE"/>
    <property type="match status" value="1"/>
</dbReference>
<dbReference type="Pfam" id="PF07883">
    <property type="entry name" value="Cupin_2"/>
    <property type="match status" value="1"/>
</dbReference>
<dbReference type="InterPro" id="IPR001387">
    <property type="entry name" value="Cro/C1-type_HTH"/>
</dbReference>
<dbReference type="PANTHER" id="PTHR46797:SF1">
    <property type="entry name" value="METHYLPHOSPHONATE SYNTHASE"/>
    <property type="match status" value="1"/>
</dbReference>
<organism evidence="4 5">
    <name type="scientific">Eiseniibacteriota bacterium</name>
    <dbReference type="NCBI Taxonomy" id="2212470"/>
    <lineage>
        <taxon>Bacteria</taxon>
        <taxon>Candidatus Eiseniibacteriota</taxon>
    </lineage>
</organism>
<evidence type="ECO:0000259" key="3">
    <source>
        <dbReference type="PROSITE" id="PS50943"/>
    </source>
</evidence>
<dbReference type="InterPro" id="IPR013096">
    <property type="entry name" value="Cupin_2"/>
</dbReference>
<evidence type="ECO:0000313" key="4">
    <source>
        <dbReference type="EMBL" id="TMQ49547.1"/>
    </source>
</evidence>
<name>A0A538SDT7_UNCEI</name>
<dbReference type="SMART" id="SM00530">
    <property type="entry name" value="HTH_XRE"/>
    <property type="match status" value="1"/>
</dbReference>
<evidence type="ECO:0000313" key="5">
    <source>
        <dbReference type="Proteomes" id="UP000320184"/>
    </source>
</evidence>
<accession>A0A538SDT7</accession>
<evidence type="ECO:0000256" key="1">
    <source>
        <dbReference type="ARBA" id="ARBA00023125"/>
    </source>
</evidence>
<dbReference type="CDD" id="cd02209">
    <property type="entry name" value="cupin_XRE_C"/>
    <property type="match status" value="1"/>
</dbReference>
<dbReference type="InterPro" id="IPR050807">
    <property type="entry name" value="TransReg_Diox_bact_type"/>
</dbReference>
<dbReference type="GO" id="GO:0005829">
    <property type="term" value="C:cytosol"/>
    <property type="evidence" value="ECO:0007669"/>
    <property type="project" value="TreeGrafter"/>
</dbReference>
<dbReference type="Gene3D" id="2.60.120.10">
    <property type="entry name" value="Jelly Rolls"/>
    <property type="match status" value="1"/>
</dbReference>
<proteinExistence type="predicted"/>
<dbReference type="EMBL" id="VBOT01000121">
    <property type="protein sequence ID" value="TMQ49547.1"/>
    <property type="molecule type" value="Genomic_DNA"/>
</dbReference>
<dbReference type="InterPro" id="IPR011051">
    <property type="entry name" value="RmlC_Cupin_sf"/>
</dbReference>
<dbReference type="InterPro" id="IPR010982">
    <property type="entry name" value="Lambda_DNA-bd_dom_sf"/>
</dbReference>
<dbReference type="AlphaFoldDB" id="A0A538SDT7"/>
<dbReference type="PANTHER" id="PTHR46797">
    <property type="entry name" value="HTH-TYPE TRANSCRIPTIONAL REGULATOR"/>
    <property type="match status" value="1"/>
</dbReference>
<comment type="caution">
    <text evidence="4">The sequence shown here is derived from an EMBL/GenBank/DDBJ whole genome shotgun (WGS) entry which is preliminary data.</text>
</comment>
<reference evidence="4 5" key="1">
    <citation type="journal article" date="2019" name="Nat. Microbiol.">
        <title>Mediterranean grassland soil C-N compound turnover is dependent on rainfall and depth, and is mediated by genomically divergent microorganisms.</title>
        <authorList>
            <person name="Diamond S."/>
            <person name="Andeer P.F."/>
            <person name="Li Z."/>
            <person name="Crits-Christoph A."/>
            <person name="Burstein D."/>
            <person name="Anantharaman K."/>
            <person name="Lane K.R."/>
            <person name="Thomas B.C."/>
            <person name="Pan C."/>
            <person name="Northen T.R."/>
            <person name="Banfield J.F."/>
        </authorList>
    </citation>
    <scope>NUCLEOTIDE SEQUENCE [LARGE SCALE GENOMIC DNA]</scope>
    <source>
        <strain evidence="4">WS_3</strain>
    </source>
</reference>
<evidence type="ECO:0000256" key="2">
    <source>
        <dbReference type="SAM" id="MobiDB-lite"/>
    </source>
</evidence>
<dbReference type="Pfam" id="PF01381">
    <property type="entry name" value="HTH_3"/>
    <property type="match status" value="1"/>
</dbReference>
<keyword evidence="1" id="KW-0238">DNA-binding</keyword>
<dbReference type="GO" id="GO:0003677">
    <property type="term" value="F:DNA binding"/>
    <property type="evidence" value="ECO:0007669"/>
    <property type="project" value="UniProtKB-KW"/>
</dbReference>
<dbReference type="PROSITE" id="PS50943">
    <property type="entry name" value="HTH_CROC1"/>
    <property type="match status" value="1"/>
</dbReference>
<dbReference type="Gene3D" id="1.10.260.40">
    <property type="entry name" value="lambda repressor-like DNA-binding domains"/>
    <property type="match status" value="1"/>
</dbReference>
<dbReference type="SUPFAM" id="SSF47413">
    <property type="entry name" value="lambda repressor-like DNA-binding domains"/>
    <property type="match status" value="1"/>
</dbReference>
<dbReference type="InterPro" id="IPR014710">
    <property type="entry name" value="RmlC-like_jellyroll"/>
</dbReference>
<feature type="region of interest" description="Disordered" evidence="2">
    <location>
        <begin position="1"/>
        <end position="24"/>
    </location>
</feature>